<dbReference type="NCBIfam" id="TIGR01069">
    <property type="entry name" value="mutS2"/>
    <property type="match status" value="1"/>
</dbReference>
<comment type="subunit">
    <text evidence="7">Homodimer. Binds to stalled ribosomes, contacting rRNA.</text>
</comment>
<dbReference type="HAMAP" id="MF_00092">
    <property type="entry name" value="MutS2"/>
    <property type="match status" value="1"/>
</dbReference>
<keyword evidence="7 10" id="KW-0255">Endonuclease</keyword>
<organism evidence="10 11">
    <name type="scientific">Spirosoma profusum</name>
    <dbReference type="NCBI Taxonomy" id="2771354"/>
    <lineage>
        <taxon>Bacteria</taxon>
        <taxon>Pseudomonadati</taxon>
        <taxon>Bacteroidota</taxon>
        <taxon>Cytophagia</taxon>
        <taxon>Cytophagales</taxon>
        <taxon>Cytophagaceae</taxon>
        <taxon>Spirosoma</taxon>
    </lineage>
</organism>
<dbReference type="RefSeq" id="WP_190886501.1">
    <property type="nucleotide sequence ID" value="NZ_JACWZY010000005.1"/>
</dbReference>
<evidence type="ECO:0000256" key="4">
    <source>
        <dbReference type="ARBA" id="ARBA00022840"/>
    </source>
</evidence>
<dbReference type="InterPro" id="IPR002625">
    <property type="entry name" value="Smr_dom"/>
</dbReference>
<evidence type="ECO:0000256" key="6">
    <source>
        <dbReference type="ARBA" id="ARBA00023125"/>
    </source>
</evidence>
<dbReference type="SUPFAM" id="SSF52540">
    <property type="entry name" value="P-loop containing nucleoside triphosphate hydrolases"/>
    <property type="match status" value="1"/>
</dbReference>
<gene>
    <name evidence="7" type="primary">mutS2</name>
    <name evidence="7" type="synonym">rqcU</name>
    <name evidence="10" type="ORF">IC229_08360</name>
</gene>
<dbReference type="Pfam" id="PF00488">
    <property type="entry name" value="MutS_V"/>
    <property type="match status" value="1"/>
</dbReference>
<keyword evidence="6 7" id="KW-0238">DNA-binding</keyword>
<keyword evidence="7" id="KW-0540">Nuclease</keyword>
<dbReference type="GO" id="GO:0072344">
    <property type="term" value="P:rescue of stalled ribosome"/>
    <property type="evidence" value="ECO:0007669"/>
    <property type="project" value="UniProtKB-UniRule"/>
</dbReference>
<dbReference type="InterPro" id="IPR036063">
    <property type="entry name" value="Smr_dom_sf"/>
</dbReference>
<feature type="binding site" evidence="7">
    <location>
        <begin position="350"/>
        <end position="357"/>
    </location>
    <ligand>
        <name>ATP</name>
        <dbReference type="ChEBI" id="CHEBI:30616"/>
    </ligand>
</feature>
<dbReference type="GO" id="GO:0006298">
    <property type="term" value="P:mismatch repair"/>
    <property type="evidence" value="ECO:0007669"/>
    <property type="project" value="InterPro"/>
</dbReference>
<evidence type="ECO:0000256" key="2">
    <source>
        <dbReference type="ARBA" id="ARBA00022741"/>
    </source>
</evidence>
<accession>A0A926XVH5</accession>
<dbReference type="GO" id="GO:0140664">
    <property type="term" value="F:ATP-dependent DNA damage sensor activity"/>
    <property type="evidence" value="ECO:0007669"/>
    <property type="project" value="InterPro"/>
</dbReference>
<dbReference type="SMART" id="SM00534">
    <property type="entry name" value="MUTSac"/>
    <property type="match status" value="1"/>
</dbReference>
<evidence type="ECO:0000256" key="8">
    <source>
        <dbReference type="SAM" id="Coils"/>
    </source>
</evidence>
<dbReference type="SMART" id="SM00463">
    <property type="entry name" value="SMR"/>
    <property type="match status" value="1"/>
</dbReference>
<comment type="similarity">
    <text evidence="7">Belongs to the DNA mismatch repair MutS family. MutS2 subfamily.</text>
</comment>
<evidence type="ECO:0000256" key="1">
    <source>
        <dbReference type="ARBA" id="ARBA00022730"/>
    </source>
</evidence>
<evidence type="ECO:0000313" key="11">
    <source>
        <dbReference type="Proteomes" id="UP000598820"/>
    </source>
</evidence>
<evidence type="ECO:0000313" key="10">
    <source>
        <dbReference type="EMBL" id="MBD2700645.1"/>
    </source>
</evidence>
<dbReference type="Pfam" id="PF01713">
    <property type="entry name" value="Smr"/>
    <property type="match status" value="1"/>
</dbReference>
<dbReference type="GO" id="GO:0045910">
    <property type="term" value="P:negative regulation of DNA recombination"/>
    <property type="evidence" value="ECO:0007669"/>
    <property type="project" value="InterPro"/>
</dbReference>
<dbReference type="GO" id="GO:0043023">
    <property type="term" value="F:ribosomal large subunit binding"/>
    <property type="evidence" value="ECO:0007669"/>
    <property type="project" value="UniProtKB-UniRule"/>
</dbReference>
<dbReference type="GO" id="GO:0030983">
    <property type="term" value="F:mismatched DNA binding"/>
    <property type="evidence" value="ECO:0007669"/>
    <property type="project" value="InterPro"/>
</dbReference>
<dbReference type="GO" id="GO:0016887">
    <property type="term" value="F:ATP hydrolysis activity"/>
    <property type="evidence" value="ECO:0007669"/>
    <property type="project" value="InterPro"/>
</dbReference>
<dbReference type="InterPro" id="IPR027417">
    <property type="entry name" value="P-loop_NTPase"/>
</dbReference>
<proteinExistence type="inferred from homology"/>
<dbReference type="InterPro" id="IPR005747">
    <property type="entry name" value="MutS2"/>
</dbReference>
<dbReference type="GO" id="GO:0004519">
    <property type="term" value="F:endonuclease activity"/>
    <property type="evidence" value="ECO:0007669"/>
    <property type="project" value="UniProtKB-UniRule"/>
</dbReference>
<dbReference type="SMART" id="SM00533">
    <property type="entry name" value="MUTSd"/>
    <property type="match status" value="1"/>
</dbReference>
<dbReference type="InterPro" id="IPR036187">
    <property type="entry name" value="DNA_mismatch_repair_MutS_sf"/>
</dbReference>
<protein>
    <recommendedName>
        <fullName evidence="7">Endonuclease MutS2</fullName>
        <ecNumber evidence="7">3.1.-.-</ecNumber>
    </recommendedName>
    <alternativeName>
        <fullName evidence="7">Ribosome-associated protein quality control-upstream factor</fullName>
        <shortName evidence="7">RQC-upstream factor</shortName>
        <shortName evidence="7">RqcU</shortName>
        <ecNumber evidence="7">3.6.4.-</ecNumber>
    </alternativeName>
</protein>
<dbReference type="Proteomes" id="UP000598820">
    <property type="component" value="Unassembled WGS sequence"/>
</dbReference>
<dbReference type="SUPFAM" id="SSF160443">
    <property type="entry name" value="SMR domain-like"/>
    <property type="match status" value="1"/>
</dbReference>
<dbReference type="GO" id="GO:0005524">
    <property type="term" value="F:ATP binding"/>
    <property type="evidence" value="ECO:0007669"/>
    <property type="project" value="UniProtKB-UniRule"/>
</dbReference>
<dbReference type="GO" id="GO:0019843">
    <property type="term" value="F:rRNA binding"/>
    <property type="evidence" value="ECO:0007669"/>
    <property type="project" value="UniProtKB-UniRule"/>
</dbReference>
<dbReference type="AlphaFoldDB" id="A0A926XVH5"/>
<keyword evidence="4 7" id="KW-0067">ATP-binding</keyword>
<dbReference type="InterPro" id="IPR045076">
    <property type="entry name" value="MutS"/>
</dbReference>
<comment type="function">
    <text evidence="7">Endonuclease that is involved in the suppression of homologous recombination and thus may have a key role in the control of bacterial genetic diversity.</text>
</comment>
<evidence type="ECO:0000256" key="3">
    <source>
        <dbReference type="ARBA" id="ARBA00022801"/>
    </source>
</evidence>
<sequence length="811" mass="92076">MLYPNTLENKLGFDTIRERLKEACVSPLGQDYVEKIRFTDNVTLIDKLLRQTTEFKQIVQYEPDFPNSNYIDVRPHLTRIRVEGLALTETEFFDLKLALRTIQECLRFLSRQKDGRSGDEDVTFPFLRELAGPVAVDKKLTDALERVIDDRGNVRDSASPELASIRRRIISEQANLRKRLDSILRQARQNGWIPDDLSLTVRGGRLVIPIAAEHKRKIKGFVHDESQTGQTVFLEPAEVFDANNEIRELEYEERREIYRILLALTDQIRPHLEDLKKAVNFLAQIDFIRAKARFAVQLEAIMPKLHDRPFVNWTNARHPLLFLSFAKQNKLVVPLSVRLDEKARILVISGPNAGGKSVALKTIGLLQYMLQCGLLVPMDDYAEMGVFQNLFIDIGDEQSLENDLSTYSSHLTAMKQFLIGANKRTLFLIDEFGTGTEPGLGGAIAEAILEDLNKSGAYGVVNTHYTNLKIMADKTSGLVNGAMRFDGEHLEPLYQLEIGRPGSSFAFEIAQKIGLPKGVIDRAKEKLGNQQVNFEKLLKELDIEKRVFSEKNLEISINQRKLAQQLAEYTALKTRLDNEQKKLINDAKQKAKTLVQEANQRIESTIHAIKENKAERDTTKQVRQELERFTQKELVPETLAIEPTKPVEEEFEKDGGAIGVGSYVRIQGQNAIGEVLSLRGKDAEIRIGDLKSNIKLNRLEKVSKKTFREATEVRDDRPRSQGMDINEKMQNFSFNLDIRGKRGEEALGEVDRFVDDALVLGYPEVRIVHGKGDGILRMLIRNHLRGYKQVARMEDEHADRGGAGVTIVKMK</sequence>
<keyword evidence="1 7" id="KW-0699">rRNA-binding</keyword>
<name>A0A926XVH5_9BACT</name>
<comment type="function">
    <text evidence="7">Acts as a ribosome collision sensor, splitting the ribosome into its 2 subunits. Detects stalled/collided 70S ribosomes which it binds and splits by an ATP-hydrolysis driven conformational change. Acts upstream of the ribosome quality control system (RQC), a ribosome-associated complex that mediates the extraction of incompletely synthesized nascent chains from stalled ribosomes and their subsequent degradation. Probably generates substrates for RQC.</text>
</comment>
<feature type="coiled-coil region" evidence="8">
    <location>
        <begin position="520"/>
        <end position="615"/>
    </location>
</feature>
<dbReference type="InterPro" id="IPR000432">
    <property type="entry name" value="DNA_mismatch_repair_MutS_C"/>
</dbReference>
<keyword evidence="3 7" id="KW-0378">Hydrolase</keyword>
<dbReference type="EMBL" id="JACWZY010000005">
    <property type="protein sequence ID" value="MBD2700645.1"/>
    <property type="molecule type" value="Genomic_DNA"/>
</dbReference>
<dbReference type="PANTHER" id="PTHR48466">
    <property type="entry name" value="OS10G0509000 PROTEIN-RELATED"/>
    <property type="match status" value="1"/>
</dbReference>
<evidence type="ECO:0000256" key="7">
    <source>
        <dbReference type="HAMAP-Rule" id="MF_00092"/>
    </source>
</evidence>
<keyword evidence="5 7" id="KW-0694">RNA-binding</keyword>
<evidence type="ECO:0000256" key="5">
    <source>
        <dbReference type="ARBA" id="ARBA00022884"/>
    </source>
</evidence>
<dbReference type="Gene3D" id="3.30.1370.110">
    <property type="match status" value="1"/>
</dbReference>
<reference evidence="10" key="1">
    <citation type="submission" date="2020-09" db="EMBL/GenBank/DDBJ databases">
        <authorList>
            <person name="Kim M.K."/>
        </authorList>
    </citation>
    <scope>NUCLEOTIDE SEQUENCE</scope>
    <source>
        <strain evidence="10">BT702</strain>
    </source>
</reference>
<dbReference type="PROSITE" id="PS50828">
    <property type="entry name" value="SMR"/>
    <property type="match status" value="1"/>
</dbReference>
<keyword evidence="8" id="KW-0175">Coiled coil</keyword>
<dbReference type="InterPro" id="IPR046893">
    <property type="entry name" value="MSSS"/>
</dbReference>
<dbReference type="EC" id="3.6.4.-" evidence="7"/>
<dbReference type="FunFam" id="3.40.50.300:FF:001531">
    <property type="entry name" value="Endonuclease MutS2"/>
    <property type="match status" value="1"/>
</dbReference>
<feature type="domain" description="Smr" evidence="9">
    <location>
        <begin position="736"/>
        <end position="811"/>
    </location>
</feature>
<keyword evidence="11" id="KW-1185">Reference proteome</keyword>
<dbReference type="Pfam" id="PF20297">
    <property type="entry name" value="MSSS"/>
    <property type="match status" value="1"/>
</dbReference>
<dbReference type="EC" id="3.1.-.-" evidence="7"/>
<evidence type="ECO:0000259" key="9">
    <source>
        <dbReference type="PROSITE" id="PS50828"/>
    </source>
</evidence>
<dbReference type="PIRSF" id="PIRSF005814">
    <property type="entry name" value="MutS_YshD"/>
    <property type="match status" value="1"/>
</dbReference>
<dbReference type="PANTHER" id="PTHR48466:SF2">
    <property type="entry name" value="OS10G0509000 PROTEIN"/>
    <property type="match status" value="1"/>
</dbReference>
<comment type="caution">
    <text evidence="10">The sequence shown here is derived from an EMBL/GenBank/DDBJ whole genome shotgun (WGS) entry which is preliminary data.</text>
</comment>
<dbReference type="InterPro" id="IPR007696">
    <property type="entry name" value="DNA_mismatch_repair_MutS_core"/>
</dbReference>
<dbReference type="Gene3D" id="3.40.50.300">
    <property type="entry name" value="P-loop containing nucleotide triphosphate hydrolases"/>
    <property type="match status" value="1"/>
</dbReference>
<dbReference type="SUPFAM" id="SSF48334">
    <property type="entry name" value="DNA repair protein MutS, domain III"/>
    <property type="match status" value="1"/>
</dbReference>
<keyword evidence="2 7" id="KW-0547">Nucleotide-binding</keyword>